<evidence type="ECO:0000313" key="3">
    <source>
        <dbReference type="Proteomes" id="UP001258434"/>
    </source>
</evidence>
<evidence type="ECO:0000313" key="2">
    <source>
        <dbReference type="EMBL" id="MDT6978792.1"/>
    </source>
</evidence>
<dbReference type="Proteomes" id="UP001258434">
    <property type="component" value="Unassembled WGS sequence"/>
</dbReference>
<dbReference type="AlphaFoldDB" id="A0ABD5G3F6"/>
<sequence length="113" mass="13314">MVKFIITYSFVKLVSYKTFSGSKRQVMAFSANYPFLFSYPYRGECPGTFCFFARKTGLGKGKSLCFHLEEPVFRPKEVSIYSERRLCFSKMNKSFAQYLYMFSSITYIVLIWE</sequence>
<keyword evidence="1" id="KW-0472">Membrane</keyword>
<organism evidence="2 3">
    <name type="scientific">Bacteroides fragilis</name>
    <dbReference type="NCBI Taxonomy" id="817"/>
    <lineage>
        <taxon>Bacteria</taxon>
        <taxon>Pseudomonadati</taxon>
        <taxon>Bacteroidota</taxon>
        <taxon>Bacteroidia</taxon>
        <taxon>Bacteroidales</taxon>
        <taxon>Bacteroidaceae</taxon>
        <taxon>Bacteroides</taxon>
    </lineage>
</organism>
<evidence type="ECO:0008006" key="4">
    <source>
        <dbReference type="Google" id="ProtNLM"/>
    </source>
</evidence>
<gene>
    <name evidence="2" type="ORF">BFGS077_004119</name>
</gene>
<evidence type="ECO:0000256" key="1">
    <source>
        <dbReference type="SAM" id="Phobius"/>
    </source>
</evidence>
<accession>A0ABD5G3F6</accession>
<proteinExistence type="predicted"/>
<comment type="caution">
    <text evidence="2">The sequence shown here is derived from an EMBL/GenBank/DDBJ whole genome shotgun (WGS) entry which is preliminary data.</text>
</comment>
<feature type="transmembrane region" description="Helical" evidence="1">
    <location>
        <begin position="95"/>
        <end position="112"/>
    </location>
</feature>
<reference evidence="3" key="1">
    <citation type="submission" date="2023-07" db="EMBL/GenBank/DDBJ databases">
        <title>A gut symbiont ubiquitin homologue binds and inactivates peptidyl-prolyl isomerase to mediate the interbacterial arms race in the human gut.</title>
        <authorList>
            <person name="Jiang K."/>
            <person name="Li W."/>
            <person name="Tong M."/>
            <person name="Xu J."/>
            <person name="Chen Z."/>
            <person name="Yang Y."/>
            <person name="Zang Y."/>
            <person name="Jiao X."/>
            <person name="Liu C."/>
            <person name="Lim B."/>
            <person name="Jiang X."/>
            <person name="Wang J."/>
            <person name="Wu D."/>
            <person name="Wang M."/>
            <person name="Liu S.-J."/>
            <person name="Shao F."/>
            <person name="Gao X."/>
        </authorList>
    </citation>
    <scope>NUCLEOTIDE SEQUENCE [LARGE SCALE GENOMIC DNA]</scope>
    <source>
        <strain evidence="3">GS077</strain>
    </source>
</reference>
<keyword evidence="1" id="KW-0812">Transmembrane</keyword>
<keyword evidence="1" id="KW-1133">Transmembrane helix</keyword>
<dbReference type="EMBL" id="JAVFHL010000002">
    <property type="protein sequence ID" value="MDT6978792.1"/>
    <property type="molecule type" value="Genomic_DNA"/>
</dbReference>
<protein>
    <recommendedName>
        <fullName evidence="4">Transmembrane protein</fullName>
    </recommendedName>
</protein>
<name>A0ABD5G3F6_BACFG</name>
<reference evidence="2 3" key="2">
    <citation type="submission" date="2023-08" db="EMBL/GenBank/DDBJ databases">
        <authorList>
            <person name="Du M."/>
            <person name="Liu C."/>
            <person name="Liu S.-J."/>
        </authorList>
    </citation>
    <scope>NUCLEOTIDE SEQUENCE [LARGE SCALE GENOMIC DNA]</scope>
    <source>
        <strain evidence="2 3">GS077</strain>
    </source>
</reference>